<sequence length="289" mass="32038">MNTICFGEILWDILPQEKVPGGAPMNVCYHLNQLGQGAAIISKTGTDENGKGLLAFLQQHRVDISLVQTDERQATGTVIATQKGNEMEYDIVQPVAWDFIDVTEQLLDKVSQASYFVCGSLVARSEHSRSTLYRLLDVAKKKVIDINLRPPHYQKDTLEYLLKQADILKLNDHELTLIAGWYISETDFEKQVTFLSDQFSIPTIIITKGANGAALYHSHTFHYHNGYKVTVADTIGSGDAFLAGFLSRHITNNAPEVSLEFACKLGAFVASQKGACPPYDAREVEKLTS</sequence>
<dbReference type="RefSeq" id="WP_114789745.1">
    <property type="nucleotide sequence ID" value="NZ_CP139960.1"/>
</dbReference>
<dbReference type="InterPro" id="IPR029056">
    <property type="entry name" value="Ribokinase-like"/>
</dbReference>
<evidence type="ECO:0000256" key="3">
    <source>
        <dbReference type="ARBA" id="ARBA00022777"/>
    </source>
</evidence>
<dbReference type="InterPro" id="IPR011611">
    <property type="entry name" value="PfkB_dom"/>
</dbReference>
<dbReference type="PROSITE" id="PS00584">
    <property type="entry name" value="PFKB_KINASES_2"/>
    <property type="match status" value="1"/>
</dbReference>
<dbReference type="Gene3D" id="3.40.1190.20">
    <property type="match status" value="1"/>
</dbReference>
<gene>
    <name evidence="5" type="ORF">U0035_10445</name>
</gene>
<dbReference type="EC" id="2.7.1.-" evidence="5"/>
<dbReference type="PANTHER" id="PTHR43085:SF57">
    <property type="entry name" value="CARBOHYDRATE KINASE PFKB DOMAIN-CONTAINING PROTEIN"/>
    <property type="match status" value="1"/>
</dbReference>
<keyword evidence="3 5" id="KW-0418">Kinase</keyword>
<dbReference type="EMBL" id="CP139960">
    <property type="protein sequence ID" value="WQD40566.1"/>
    <property type="molecule type" value="Genomic_DNA"/>
</dbReference>
<evidence type="ECO:0000256" key="2">
    <source>
        <dbReference type="ARBA" id="ARBA00022679"/>
    </source>
</evidence>
<dbReference type="PANTHER" id="PTHR43085">
    <property type="entry name" value="HEXOKINASE FAMILY MEMBER"/>
    <property type="match status" value="1"/>
</dbReference>
<dbReference type="InterPro" id="IPR050306">
    <property type="entry name" value="PfkB_Carbo_kinase"/>
</dbReference>
<evidence type="ECO:0000313" key="6">
    <source>
        <dbReference type="Proteomes" id="UP001325680"/>
    </source>
</evidence>
<name>A0ABZ0WBJ1_9BACT</name>
<keyword evidence="6" id="KW-1185">Reference proteome</keyword>
<feature type="domain" description="Carbohydrate kinase PfkB" evidence="4">
    <location>
        <begin position="17"/>
        <end position="280"/>
    </location>
</feature>
<evidence type="ECO:0000313" key="5">
    <source>
        <dbReference type="EMBL" id="WQD40566.1"/>
    </source>
</evidence>
<organism evidence="5 6">
    <name type="scientific">Niabella yanshanensis</name>
    <dbReference type="NCBI Taxonomy" id="577386"/>
    <lineage>
        <taxon>Bacteria</taxon>
        <taxon>Pseudomonadati</taxon>
        <taxon>Bacteroidota</taxon>
        <taxon>Chitinophagia</taxon>
        <taxon>Chitinophagales</taxon>
        <taxon>Chitinophagaceae</taxon>
        <taxon>Niabella</taxon>
    </lineage>
</organism>
<keyword evidence="2 5" id="KW-0808">Transferase</keyword>
<evidence type="ECO:0000256" key="1">
    <source>
        <dbReference type="ARBA" id="ARBA00010688"/>
    </source>
</evidence>
<dbReference type="SUPFAM" id="SSF53613">
    <property type="entry name" value="Ribokinase-like"/>
    <property type="match status" value="1"/>
</dbReference>
<accession>A0ABZ0WBJ1</accession>
<dbReference type="GO" id="GO:0016301">
    <property type="term" value="F:kinase activity"/>
    <property type="evidence" value="ECO:0007669"/>
    <property type="project" value="UniProtKB-KW"/>
</dbReference>
<dbReference type="CDD" id="cd01167">
    <property type="entry name" value="bac_FRK"/>
    <property type="match status" value="1"/>
</dbReference>
<dbReference type="Proteomes" id="UP001325680">
    <property type="component" value="Chromosome"/>
</dbReference>
<evidence type="ECO:0000259" key="4">
    <source>
        <dbReference type="Pfam" id="PF00294"/>
    </source>
</evidence>
<dbReference type="Pfam" id="PF00294">
    <property type="entry name" value="PfkB"/>
    <property type="match status" value="1"/>
</dbReference>
<protein>
    <submittedName>
        <fullName evidence="5">Carbohydrate kinase</fullName>
        <ecNumber evidence="5">2.7.1.-</ecNumber>
    </submittedName>
</protein>
<reference evidence="5 6" key="1">
    <citation type="submission" date="2023-12" db="EMBL/GenBank/DDBJ databases">
        <title>Genome sequencing and assembly of bacterial species from a model synthetic community.</title>
        <authorList>
            <person name="Hogle S.L."/>
        </authorList>
    </citation>
    <scope>NUCLEOTIDE SEQUENCE [LARGE SCALE GENOMIC DNA]</scope>
    <source>
        <strain evidence="5 6">HAMBI_3031</strain>
    </source>
</reference>
<dbReference type="InterPro" id="IPR002173">
    <property type="entry name" value="Carboh/pur_kinase_PfkB_CS"/>
</dbReference>
<comment type="similarity">
    <text evidence="1">Belongs to the carbohydrate kinase PfkB family.</text>
</comment>
<proteinExistence type="inferred from homology"/>